<feature type="non-terminal residue" evidence="1">
    <location>
        <position position="33"/>
    </location>
</feature>
<reference evidence="1 2" key="1">
    <citation type="submission" date="2020-04" db="EMBL/GenBank/DDBJ databases">
        <title>Molecular characterization of pseudomonads from Agaricus bisporus reveal novel blotch 2 pathogens in Western Europe.</title>
        <authorList>
            <person name="Taparia T."/>
            <person name="Krijger M."/>
            <person name="Haynes E."/>
            <person name="Elpinstone J.G."/>
            <person name="Noble R."/>
            <person name="Van Der Wolf J."/>
        </authorList>
    </citation>
    <scope>NUCLEOTIDE SEQUENCE [LARGE SCALE GENOMIC DNA]</scope>
    <source>
        <strain evidence="1 2">K6002</strain>
    </source>
</reference>
<evidence type="ECO:0000313" key="2">
    <source>
        <dbReference type="Proteomes" id="UP000590218"/>
    </source>
</evidence>
<accession>A0A7Y8FVS7</accession>
<gene>
    <name evidence="1" type="ORF">HX795_29380</name>
</gene>
<protein>
    <submittedName>
        <fullName evidence="1">Phosphonate metabolism protein PhnP</fullName>
    </submittedName>
</protein>
<comment type="caution">
    <text evidence="1">The sequence shown here is derived from an EMBL/GenBank/DDBJ whole genome shotgun (WGS) entry which is preliminary data.</text>
</comment>
<dbReference type="Proteomes" id="UP000590218">
    <property type="component" value="Unassembled WGS sequence"/>
</dbReference>
<sequence length="33" mass="3413">MRLTLLGTGDARQVPVYGCECAACGLARTDASL</sequence>
<evidence type="ECO:0000313" key="1">
    <source>
        <dbReference type="EMBL" id="NWE86238.1"/>
    </source>
</evidence>
<dbReference type="EMBL" id="JACARL010000252">
    <property type="protein sequence ID" value="NWE86238.1"/>
    <property type="molecule type" value="Genomic_DNA"/>
</dbReference>
<dbReference type="InterPro" id="IPR036866">
    <property type="entry name" value="RibonucZ/Hydroxyglut_hydro"/>
</dbReference>
<name>A0A7Y8FVS7_9PSED</name>
<dbReference type="Gene3D" id="3.60.15.10">
    <property type="entry name" value="Ribonuclease Z/Hydroxyacylglutathione hydrolase-like"/>
    <property type="match status" value="1"/>
</dbReference>
<proteinExistence type="predicted"/>
<dbReference type="AlphaFoldDB" id="A0A7Y8FVS7"/>
<organism evidence="1 2">
    <name type="scientific">Pseudomonas edaphica</name>
    <dbReference type="NCBI Taxonomy" id="2006980"/>
    <lineage>
        <taxon>Bacteria</taxon>
        <taxon>Pseudomonadati</taxon>
        <taxon>Pseudomonadota</taxon>
        <taxon>Gammaproteobacteria</taxon>
        <taxon>Pseudomonadales</taxon>
        <taxon>Pseudomonadaceae</taxon>
        <taxon>Pseudomonas</taxon>
    </lineage>
</organism>